<dbReference type="Proteomes" id="UP000238916">
    <property type="component" value="Unassembled WGS sequence"/>
</dbReference>
<evidence type="ECO:0000259" key="2">
    <source>
        <dbReference type="Pfam" id="PF16410"/>
    </source>
</evidence>
<protein>
    <recommendedName>
        <fullName evidence="2">DUF5018 domain-containing protein</fullName>
    </recommendedName>
</protein>
<gene>
    <name evidence="3" type="ORF">SBF1_5640009</name>
</gene>
<proteinExistence type="predicted"/>
<dbReference type="AlphaFoldDB" id="A0A2U3LK96"/>
<feature type="domain" description="DUF5018" evidence="2">
    <location>
        <begin position="408"/>
        <end position="493"/>
    </location>
</feature>
<reference evidence="4" key="1">
    <citation type="submission" date="2018-02" db="EMBL/GenBank/DDBJ databases">
        <authorList>
            <person name="Hausmann B."/>
        </authorList>
    </citation>
    <scope>NUCLEOTIDE SEQUENCE [LARGE SCALE GENOMIC DNA]</scope>
    <source>
        <strain evidence="4">Peat soil MAG SbF1</strain>
    </source>
</reference>
<dbReference type="Pfam" id="PF16410">
    <property type="entry name" value="DUF5018"/>
    <property type="match status" value="2"/>
</dbReference>
<dbReference type="Gene3D" id="2.60.40.2340">
    <property type="match status" value="3"/>
</dbReference>
<accession>A0A2U3LK96</accession>
<dbReference type="EMBL" id="OMOF01000517">
    <property type="protein sequence ID" value="SPF52270.1"/>
    <property type="molecule type" value="Genomic_DNA"/>
</dbReference>
<organism evidence="3 4">
    <name type="scientific">Candidatus Desulfosporosinus infrequens</name>
    <dbReference type="NCBI Taxonomy" id="2043169"/>
    <lineage>
        <taxon>Bacteria</taxon>
        <taxon>Bacillati</taxon>
        <taxon>Bacillota</taxon>
        <taxon>Clostridia</taxon>
        <taxon>Eubacteriales</taxon>
        <taxon>Desulfitobacteriaceae</taxon>
        <taxon>Desulfosporosinus</taxon>
    </lineage>
</organism>
<keyword evidence="1" id="KW-0732">Signal</keyword>
<name>A0A2U3LK96_9FIRM</name>
<dbReference type="InterPro" id="IPR032186">
    <property type="entry name" value="DUF5018"/>
</dbReference>
<sequence>MIRKKKNVLLTLLTLVFLIFSVSSVYATIPSGTVVFSNGQALDLTYANNATHQSEVTQDVVNSNGGVYVINFSSSIVNNSTSAILTPTQVTTLIPAVIYKDDHGNVEKFDTGNGAEITNDVISGTSASTAFGSMVTVNITNPATYVGATQFQVYVNGVAASALATLNTATTVYPAQTTGAQVQVEFFNAAGTKIGTTQNVTLTYTTPVTSTPTPTPTPVTASSADTMFSFDFLNNPSIRPEVTYDSDSITAIAPYETDLTSLTPEIYVSNGATVSPASGVPQDFTHPVNYTVTAQDGSTKVYTVTITDSSADSITSIAFPTRPDLPDFFYQLQSGSTNLTEYLEAGTPVTSATPTIVVSNGATISPASGVTQDFSHPVTYTVTGQDGSTKVYTITMNVATQIEGSTLSSADSITRFIFPNNPSIQPEIMEEADAINATVPFGTNLTSLTPDVDVSPGATVSPGWNVPQNFTNPVNYTVTAQDGTKKTYTVTITTQGHEGHRGENL</sequence>
<evidence type="ECO:0000256" key="1">
    <source>
        <dbReference type="SAM" id="SignalP"/>
    </source>
</evidence>
<evidence type="ECO:0000313" key="4">
    <source>
        <dbReference type="Proteomes" id="UP000238916"/>
    </source>
</evidence>
<dbReference type="OrthoDB" id="9796428at2"/>
<feature type="domain" description="DUF5018" evidence="2">
    <location>
        <begin position="237"/>
        <end position="306"/>
    </location>
</feature>
<feature type="signal peptide" evidence="1">
    <location>
        <begin position="1"/>
        <end position="27"/>
    </location>
</feature>
<evidence type="ECO:0000313" key="3">
    <source>
        <dbReference type="EMBL" id="SPF52270.1"/>
    </source>
</evidence>
<feature type="chain" id="PRO_5015589482" description="DUF5018 domain-containing protein" evidence="1">
    <location>
        <begin position="28"/>
        <end position="505"/>
    </location>
</feature>